<keyword evidence="4" id="KW-0804">Transcription</keyword>
<dbReference type="EMBL" id="OZ022412">
    <property type="protein sequence ID" value="CAK9442379.1"/>
    <property type="molecule type" value="Genomic_DNA"/>
</dbReference>
<dbReference type="SMART" id="SM00066">
    <property type="entry name" value="GAL4"/>
    <property type="match status" value="1"/>
</dbReference>
<evidence type="ECO:0000256" key="5">
    <source>
        <dbReference type="ARBA" id="ARBA00023242"/>
    </source>
</evidence>
<dbReference type="PANTHER" id="PTHR31069">
    <property type="entry name" value="OLEATE-ACTIVATED TRANSCRIPTION FACTOR 1-RELATED"/>
    <property type="match status" value="1"/>
</dbReference>
<dbReference type="CDD" id="cd00067">
    <property type="entry name" value="GAL4"/>
    <property type="match status" value="1"/>
</dbReference>
<evidence type="ECO:0000313" key="10">
    <source>
        <dbReference type="Proteomes" id="UP001497383"/>
    </source>
</evidence>
<dbReference type="Proteomes" id="UP001497383">
    <property type="component" value="Chromosome 8"/>
</dbReference>
<keyword evidence="3" id="KW-0238">DNA-binding</keyword>
<reference evidence="9 10" key="1">
    <citation type="submission" date="2024-03" db="EMBL/GenBank/DDBJ databases">
        <authorList>
            <person name="Brejova B."/>
        </authorList>
    </citation>
    <scope>NUCLEOTIDE SEQUENCE [LARGE SCALE GENOMIC DNA]</scope>
    <source>
        <strain evidence="9 10">CBS 14171</strain>
    </source>
</reference>
<dbReference type="CDD" id="cd12148">
    <property type="entry name" value="fungal_TF_MHR"/>
    <property type="match status" value="1"/>
</dbReference>
<evidence type="ECO:0000256" key="6">
    <source>
        <dbReference type="SAM" id="Coils"/>
    </source>
</evidence>
<feature type="compositionally biased region" description="Low complexity" evidence="7">
    <location>
        <begin position="80"/>
        <end position="107"/>
    </location>
</feature>
<dbReference type="Pfam" id="PF00172">
    <property type="entry name" value="Zn_clus"/>
    <property type="match status" value="1"/>
</dbReference>
<keyword evidence="10" id="KW-1185">Reference proteome</keyword>
<evidence type="ECO:0000256" key="4">
    <source>
        <dbReference type="ARBA" id="ARBA00023163"/>
    </source>
</evidence>
<dbReference type="InterPro" id="IPR050675">
    <property type="entry name" value="OAF3"/>
</dbReference>
<dbReference type="SUPFAM" id="SSF57701">
    <property type="entry name" value="Zn2/Cys6 DNA-binding domain"/>
    <property type="match status" value="1"/>
</dbReference>
<feature type="coiled-coil region" evidence="6">
    <location>
        <begin position="137"/>
        <end position="164"/>
    </location>
</feature>
<dbReference type="PROSITE" id="PS00463">
    <property type="entry name" value="ZN2_CY6_FUNGAL_1"/>
    <property type="match status" value="1"/>
</dbReference>
<sequence>MGKVRSRASKVCVFCKNRKVKCDLGNPCSTCVKYKRSPCVYAADTADHEGGNGEWAKESAHSKGTSNGNGHPQSGLGNYSAHSSSSTVPTVHSSTFSTSSSLSSNASMPASSTSFNFNYNPEKSLFSPQTSSDSGSVGGVQDELSLLKQKLNSLEQQLTMKQQRSQNHLNLSPTNAQSTTMFQKQFGEQVSLNTSDHAAFAARMSTIPQSPVDSENRPIELKSLLGFNPIDSEEDSIDFHDNPTRDAQSFGRKNFGPLAWKSLLRVDNAMVPVWTHMDAIKNKYRGKGFLPHAEENAAQVEKEFTEKIYNDEADGEVRPYRDTAVKPLSQEKKLNITQEKLNEKAVCLGLAFYQGGLDAEMELVEKIRLVLPKQKVLWKLFKRFFAQLYVAMPFLDEMDLQDQIQKLIGAEDYQAVKVTVNVEKKLDFAYLGILLILLRFSYISLFSHDSSVNEINFQTDDPCPQAQSVKFLLNHPINIDVIDVAQLCLDQFNIARSASITLLQLALMMRIYHSLAPEDGDGIDGGDARVANAVLIQMAISIGLHRDPDYFHESYKDERRDNLGRKLWFFLLIQDLNYALASGSRMTLGPDDFDTKPPFYKPGNQNVRDVELEKIASSCFPDFDVVYGSMTKLFRLISKVRGTVKLKELTETLNPLEIHFKENYGSYAHDYALDQNPKHAMPNAIKLKIYFQASFFLVSIYLHLFNYYEKKNNLQLAFYYIKKMLVVVMDDVMHCFSRCVSHNQNMFKNSIDLIATPSFEMVAHKSMVVLCGVYLRLKYWTHSMQELYDHDTKMKSLDSMDIGYQTQYQKLVNFTDLLRKCWDTYRDGIAKLSHRYYYAWVVTKAQSFLKVMLTDEYFETYKPSIMCPPFTIEMLTELEHIAQNSLTRIQKMKKVSKAEKTRNLAKSCCSLEPNNNNNNNNNSTTEEHVLHHKNSVASTSSSEDYRPNDQVDTIWLQMMNMKNHDTSSRFIHDSGMNPVVAQTPSIFHSMDPNANATTSFSPAPAAMASASGSFGPGGFSGNLAYPSVFELNSGDMFENFPIDELFKDFS</sequence>
<dbReference type="GeneID" id="92211318"/>
<organism evidence="9 10">
    <name type="scientific">Lodderomyces beijingensis</name>
    <dbReference type="NCBI Taxonomy" id="1775926"/>
    <lineage>
        <taxon>Eukaryota</taxon>
        <taxon>Fungi</taxon>
        <taxon>Dikarya</taxon>
        <taxon>Ascomycota</taxon>
        <taxon>Saccharomycotina</taxon>
        <taxon>Pichiomycetes</taxon>
        <taxon>Debaryomycetaceae</taxon>
        <taxon>Candida/Lodderomyces clade</taxon>
        <taxon>Lodderomyces</taxon>
    </lineage>
</organism>
<accession>A0ABP0ZVL0</accession>
<proteinExistence type="predicted"/>
<evidence type="ECO:0000256" key="3">
    <source>
        <dbReference type="ARBA" id="ARBA00023125"/>
    </source>
</evidence>
<keyword evidence="6" id="KW-0175">Coiled coil</keyword>
<keyword evidence="5" id="KW-0539">Nucleus</keyword>
<protein>
    <recommendedName>
        <fullName evidence="8">Zn(2)-C6 fungal-type domain-containing protein</fullName>
    </recommendedName>
</protein>
<dbReference type="InterPro" id="IPR036864">
    <property type="entry name" value="Zn2-C6_fun-type_DNA-bd_sf"/>
</dbReference>
<keyword evidence="2" id="KW-0805">Transcription regulation</keyword>
<dbReference type="PANTHER" id="PTHR31069:SF12">
    <property type="entry name" value="TRANSCRIPTION FACTOR DOMAIN-CONTAINING PROTEIN"/>
    <property type="match status" value="1"/>
</dbReference>
<evidence type="ECO:0000256" key="1">
    <source>
        <dbReference type="ARBA" id="ARBA00022723"/>
    </source>
</evidence>
<evidence type="ECO:0000259" key="8">
    <source>
        <dbReference type="PROSITE" id="PS50048"/>
    </source>
</evidence>
<dbReference type="PROSITE" id="PS50048">
    <property type="entry name" value="ZN2_CY6_FUNGAL_2"/>
    <property type="match status" value="1"/>
</dbReference>
<name>A0ABP0ZVL0_9ASCO</name>
<dbReference type="InterPro" id="IPR007219">
    <property type="entry name" value="XnlR_reg_dom"/>
</dbReference>
<evidence type="ECO:0000256" key="7">
    <source>
        <dbReference type="SAM" id="MobiDB-lite"/>
    </source>
</evidence>
<feature type="compositionally biased region" description="Polar residues" evidence="7">
    <location>
        <begin position="62"/>
        <end position="77"/>
    </location>
</feature>
<feature type="compositionally biased region" description="Basic and acidic residues" evidence="7">
    <location>
        <begin position="49"/>
        <end position="61"/>
    </location>
</feature>
<feature type="region of interest" description="Disordered" evidence="7">
    <location>
        <begin position="49"/>
        <end position="107"/>
    </location>
</feature>
<dbReference type="SMART" id="SM00906">
    <property type="entry name" value="Fungal_trans"/>
    <property type="match status" value="1"/>
</dbReference>
<feature type="domain" description="Zn(2)-C6 fungal-type" evidence="8">
    <location>
        <begin position="11"/>
        <end position="41"/>
    </location>
</feature>
<dbReference type="InterPro" id="IPR001138">
    <property type="entry name" value="Zn2Cys6_DnaBD"/>
</dbReference>
<feature type="region of interest" description="Disordered" evidence="7">
    <location>
        <begin position="908"/>
        <end position="947"/>
    </location>
</feature>
<evidence type="ECO:0000256" key="2">
    <source>
        <dbReference type="ARBA" id="ARBA00023015"/>
    </source>
</evidence>
<keyword evidence="1" id="KW-0479">Metal-binding</keyword>
<gene>
    <name evidence="9" type="ORF">LODBEIA_P61220</name>
</gene>
<evidence type="ECO:0000313" key="9">
    <source>
        <dbReference type="EMBL" id="CAK9442379.1"/>
    </source>
</evidence>
<dbReference type="RefSeq" id="XP_066833060.1">
    <property type="nucleotide sequence ID" value="XM_066976531.1"/>
</dbReference>
<dbReference type="Gene3D" id="4.10.240.10">
    <property type="entry name" value="Zn(2)-C6 fungal-type DNA-binding domain"/>
    <property type="match status" value="1"/>
</dbReference>